<comment type="function">
    <text evidence="9">Catalyzes the NADPH-dependent rearrangement and reduction of 1-deoxy-D-xylulose-5-phosphate (DXP) to 2-C-methyl-D-erythritol 4-phosphate (MEP).</text>
</comment>
<comment type="caution">
    <text evidence="13">The sequence shown here is derived from an EMBL/GenBank/DDBJ whole genome shotgun (WGS) entry which is preliminary data.</text>
</comment>
<feature type="binding site" evidence="9">
    <location>
        <position position="199"/>
    </location>
    <ligand>
        <name>1-deoxy-D-xylulose 5-phosphate</name>
        <dbReference type="ChEBI" id="CHEBI:57792"/>
    </ligand>
</feature>
<dbReference type="EC" id="1.1.1.267" evidence="9"/>
<name>A0A841EMQ6_9BACT</name>
<dbReference type="FunFam" id="3.40.50.720:FF:000045">
    <property type="entry name" value="1-deoxy-D-xylulose 5-phosphate reductoisomerase"/>
    <property type="match status" value="1"/>
</dbReference>
<dbReference type="SUPFAM" id="SSF55347">
    <property type="entry name" value="Glyceraldehyde-3-phosphate dehydrogenase-like, C-terminal domain"/>
    <property type="match status" value="1"/>
</dbReference>
<dbReference type="UniPathway" id="UPA00056">
    <property type="reaction ID" value="UER00092"/>
</dbReference>
<feature type="binding site" evidence="9">
    <location>
        <position position="151"/>
    </location>
    <ligand>
        <name>1-deoxy-D-xylulose 5-phosphate</name>
        <dbReference type="ChEBI" id="CHEBI:57792"/>
    </ligand>
</feature>
<comment type="catalytic activity">
    <reaction evidence="8">
        <text>2-C-methyl-D-erythritol 4-phosphate + NADP(+) = 1-deoxy-D-xylulose 5-phosphate + NADPH + H(+)</text>
        <dbReference type="Rhea" id="RHEA:13717"/>
        <dbReference type="ChEBI" id="CHEBI:15378"/>
        <dbReference type="ChEBI" id="CHEBI:57783"/>
        <dbReference type="ChEBI" id="CHEBI:57792"/>
        <dbReference type="ChEBI" id="CHEBI:58262"/>
        <dbReference type="ChEBI" id="CHEBI:58349"/>
        <dbReference type="EC" id="1.1.1.267"/>
    </reaction>
    <physiologicalReaction direction="right-to-left" evidence="8">
        <dbReference type="Rhea" id="RHEA:13719"/>
    </physiologicalReaction>
</comment>
<keyword evidence="9" id="KW-0460">Magnesium</keyword>
<feature type="binding site" evidence="9">
    <location>
        <position position="212"/>
    </location>
    <ligand>
        <name>1-deoxy-D-xylulose 5-phosphate</name>
        <dbReference type="ChEBI" id="CHEBI:57792"/>
    </ligand>
</feature>
<reference evidence="13 14" key="1">
    <citation type="submission" date="2020-08" db="EMBL/GenBank/DDBJ databases">
        <title>Functional genomics of gut bacteria from endangered species of beetles.</title>
        <authorList>
            <person name="Carlos-Shanley C."/>
        </authorList>
    </citation>
    <scope>NUCLEOTIDE SEQUENCE [LARGE SCALE GENOMIC DNA]</scope>
    <source>
        <strain evidence="13 14">S00070</strain>
    </source>
</reference>
<evidence type="ECO:0000256" key="2">
    <source>
        <dbReference type="ARBA" id="ARBA00006825"/>
    </source>
</evidence>
<keyword evidence="3 9" id="KW-0479">Metal-binding</keyword>
<dbReference type="SUPFAM" id="SSF69055">
    <property type="entry name" value="1-deoxy-D-xylulose-5-phosphate reductoisomerase, C-terminal domain"/>
    <property type="match status" value="1"/>
</dbReference>
<evidence type="ECO:0000256" key="8">
    <source>
        <dbReference type="ARBA" id="ARBA00048543"/>
    </source>
</evidence>
<dbReference type="NCBIfam" id="NF009114">
    <property type="entry name" value="PRK12464.1"/>
    <property type="match status" value="1"/>
</dbReference>
<feature type="binding site" evidence="9">
    <location>
        <position position="15"/>
    </location>
    <ligand>
        <name>NADPH</name>
        <dbReference type="ChEBI" id="CHEBI:57783"/>
    </ligand>
</feature>
<evidence type="ECO:0000256" key="1">
    <source>
        <dbReference type="ARBA" id="ARBA00005094"/>
    </source>
</evidence>
<dbReference type="HAMAP" id="MF_00183">
    <property type="entry name" value="DXP_reductoisom"/>
    <property type="match status" value="1"/>
</dbReference>
<feature type="binding site" evidence="9">
    <location>
        <position position="152"/>
    </location>
    <ligand>
        <name>Mn(2+)</name>
        <dbReference type="ChEBI" id="CHEBI:29035"/>
    </ligand>
</feature>
<feature type="binding site" evidence="9">
    <location>
        <position position="217"/>
    </location>
    <ligand>
        <name>1-deoxy-D-xylulose 5-phosphate</name>
        <dbReference type="ChEBI" id="CHEBI:57792"/>
    </ligand>
</feature>
<dbReference type="Pfam" id="PF02670">
    <property type="entry name" value="DXP_reductoisom"/>
    <property type="match status" value="1"/>
</dbReference>
<feature type="binding site" evidence="9">
    <location>
        <position position="221"/>
    </location>
    <ligand>
        <name>Mn(2+)</name>
        <dbReference type="ChEBI" id="CHEBI:29035"/>
    </ligand>
</feature>
<feature type="binding site" evidence="9">
    <location>
        <position position="218"/>
    </location>
    <ligand>
        <name>1-deoxy-D-xylulose 5-phosphate</name>
        <dbReference type="ChEBI" id="CHEBI:57792"/>
    </ligand>
</feature>
<feature type="domain" description="1-deoxy-D-xylulose 5-phosphate reductoisomerase C-terminal" evidence="11">
    <location>
        <begin position="146"/>
        <end position="229"/>
    </location>
</feature>
<dbReference type="GO" id="GO:0030604">
    <property type="term" value="F:1-deoxy-D-xylulose-5-phosphate reductoisomerase activity"/>
    <property type="evidence" value="ECO:0007669"/>
    <property type="project" value="UniProtKB-UniRule"/>
</dbReference>
<feature type="binding site" evidence="9">
    <location>
        <position position="125"/>
    </location>
    <ligand>
        <name>1-deoxy-D-xylulose 5-phosphate</name>
        <dbReference type="ChEBI" id="CHEBI:57792"/>
    </ligand>
</feature>
<feature type="binding site" evidence="9">
    <location>
        <position position="126"/>
    </location>
    <ligand>
        <name>NADPH</name>
        <dbReference type="ChEBI" id="CHEBI:57783"/>
    </ligand>
</feature>
<gene>
    <name evidence="9" type="primary">dxr</name>
    <name evidence="13" type="ORF">HNP25_004071</name>
</gene>
<feature type="domain" description="1-deoxy-D-xylulose 5-phosphate reductoisomerase N-terminal" evidence="10">
    <location>
        <begin position="6"/>
        <end position="132"/>
    </location>
</feature>
<evidence type="ECO:0000256" key="3">
    <source>
        <dbReference type="ARBA" id="ARBA00022723"/>
    </source>
</evidence>
<feature type="binding site" evidence="9">
    <location>
        <position position="40"/>
    </location>
    <ligand>
        <name>NADPH</name>
        <dbReference type="ChEBI" id="CHEBI:57783"/>
    </ligand>
</feature>
<dbReference type="InterPro" id="IPR026877">
    <property type="entry name" value="DXPR_C"/>
</dbReference>
<keyword evidence="14" id="KW-1185">Reference proteome</keyword>
<keyword evidence="6 9" id="KW-0464">Manganese</keyword>
<dbReference type="PIRSF" id="PIRSF006205">
    <property type="entry name" value="Dxp_reductismrs"/>
    <property type="match status" value="1"/>
</dbReference>
<evidence type="ECO:0000256" key="4">
    <source>
        <dbReference type="ARBA" id="ARBA00022857"/>
    </source>
</evidence>
<dbReference type="GO" id="GO:0051484">
    <property type="term" value="P:isopentenyl diphosphate biosynthetic process, methylerythritol 4-phosphate pathway involved in terpenoid biosynthetic process"/>
    <property type="evidence" value="ECO:0007669"/>
    <property type="project" value="TreeGrafter"/>
</dbReference>
<keyword evidence="7 9" id="KW-0414">Isoprene biosynthesis</keyword>
<evidence type="ECO:0000313" key="14">
    <source>
        <dbReference type="Proteomes" id="UP000524404"/>
    </source>
</evidence>
<dbReference type="PANTHER" id="PTHR30525">
    <property type="entry name" value="1-DEOXY-D-XYLULOSE 5-PHOSPHATE REDUCTOISOMERASE"/>
    <property type="match status" value="1"/>
</dbReference>
<dbReference type="InterPro" id="IPR003821">
    <property type="entry name" value="DXP_reductoisomerase"/>
</dbReference>
<evidence type="ECO:0000256" key="9">
    <source>
        <dbReference type="HAMAP-Rule" id="MF_00183"/>
    </source>
</evidence>
<evidence type="ECO:0000259" key="11">
    <source>
        <dbReference type="Pfam" id="PF08436"/>
    </source>
</evidence>
<dbReference type="Gene3D" id="3.40.50.720">
    <property type="entry name" value="NAD(P)-binding Rossmann-like Domain"/>
    <property type="match status" value="1"/>
</dbReference>
<dbReference type="NCBIfam" id="TIGR00243">
    <property type="entry name" value="Dxr"/>
    <property type="match status" value="1"/>
</dbReference>
<evidence type="ECO:0000313" key="13">
    <source>
        <dbReference type="EMBL" id="MBB6005397.1"/>
    </source>
</evidence>
<organism evidence="13 14">
    <name type="scientific">Arcicella rosea</name>
    <dbReference type="NCBI Taxonomy" id="502909"/>
    <lineage>
        <taxon>Bacteria</taxon>
        <taxon>Pseudomonadati</taxon>
        <taxon>Bacteroidota</taxon>
        <taxon>Cytophagia</taxon>
        <taxon>Cytophagales</taxon>
        <taxon>Flectobacillaceae</taxon>
        <taxon>Arcicella</taxon>
    </lineage>
</organism>
<dbReference type="InterPro" id="IPR013644">
    <property type="entry name" value="DXP_reductoisomerase_C"/>
</dbReference>
<dbReference type="GO" id="GO:0070402">
    <property type="term" value="F:NADPH binding"/>
    <property type="evidence" value="ECO:0007669"/>
    <property type="project" value="InterPro"/>
</dbReference>
<dbReference type="Pfam" id="PF13288">
    <property type="entry name" value="DXPR_C"/>
    <property type="match status" value="1"/>
</dbReference>
<keyword evidence="5 9" id="KW-0560">Oxidoreductase</keyword>
<feature type="binding site" evidence="9">
    <location>
        <position position="150"/>
    </location>
    <ligand>
        <name>Mn(2+)</name>
        <dbReference type="ChEBI" id="CHEBI:29035"/>
    </ligand>
</feature>
<comment type="caution">
    <text evidence="9">Lacks conserved residue(s) required for the propagation of feature annotation.</text>
</comment>
<feature type="binding site" evidence="9">
    <location>
        <position position="221"/>
    </location>
    <ligand>
        <name>1-deoxy-D-xylulose 5-phosphate</name>
        <dbReference type="ChEBI" id="CHEBI:57792"/>
    </ligand>
</feature>
<evidence type="ECO:0000256" key="7">
    <source>
        <dbReference type="ARBA" id="ARBA00023229"/>
    </source>
</evidence>
<feature type="binding site" evidence="9">
    <location>
        <position position="176"/>
    </location>
    <ligand>
        <name>1-deoxy-D-xylulose 5-phosphate</name>
        <dbReference type="ChEBI" id="CHEBI:57792"/>
    </ligand>
</feature>
<feature type="binding site" evidence="9">
    <location>
        <position position="205"/>
    </location>
    <ligand>
        <name>NADPH</name>
        <dbReference type="ChEBI" id="CHEBI:57783"/>
    </ligand>
</feature>
<comment type="cofactor">
    <cofactor evidence="9">
        <name>Mg(2+)</name>
        <dbReference type="ChEBI" id="CHEBI:18420"/>
    </cofactor>
    <cofactor evidence="9">
        <name>Mn(2+)</name>
        <dbReference type="ChEBI" id="CHEBI:29035"/>
    </cofactor>
</comment>
<evidence type="ECO:0000259" key="10">
    <source>
        <dbReference type="Pfam" id="PF02670"/>
    </source>
</evidence>
<dbReference type="Gene3D" id="1.10.1740.10">
    <property type="match status" value="1"/>
</dbReference>
<feature type="binding site" evidence="9">
    <location>
        <position position="12"/>
    </location>
    <ligand>
        <name>NADPH</name>
        <dbReference type="ChEBI" id="CHEBI:57783"/>
    </ligand>
</feature>
<dbReference type="InterPro" id="IPR036291">
    <property type="entry name" value="NAD(P)-bd_dom_sf"/>
</dbReference>
<dbReference type="RefSeq" id="WP_184137184.1">
    <property type="nucleotide sequence ID" value="NZ_JACHKT010000044.1"/>
</dbReference>
<sequence length="383" mass="42070">MQKRKIAILGSTGSIGTQALEVIKANEDIFEVEVLTAQNNADLLIEQSLAFKPNCVVIGNDDLYDKVHLALDSAGIKVYAGAKALEAVVQMDSIDIVLTSMVGYAGLLPTIKAIEAGKHIALANKETLVVAGELITKLAEEKGVNIYPVDSEHSAIFQCLVGEFHNPIEKIILTASGGPFRGKKREDLAKVTKAQALKHPNWVMGAKITIDSASLMNKGLEVIEAKWLFGLKASQIEVVVHPQSIIHSLVQFEDGSMKAQMGLPDMKLPIQFALGFPNRIKSDFPRFDFTKYPSLTFEQPDTETFRNLQLAFNAMDKGGNLPCIMNAANEIAVEAFLQDKIGFLEMSYLIENCMSKVDFIQKPSIDDYIQTDQATRRLAQTLV</sequence>
<keyword evidence="4 9" id="KW-0521">NADP</keyword>
<evidence type="ECO:0000256" key="6">
    <source>
        <dbReference type="ARBA" id="ARBA00023211"/>
    </source>
</evidence>
<dbReference type="AlphaFoldDB" id="A0A841EMQ6"/>
<evidence type="ECO:0000256" key="5">
    <source>
        <dbReference type="ARBA" id="ARBA00023002"/>
    </source>
</evidence>
<dbReference type="EMBL" id="JACHKT010000044">
    <property type="protein sequence ID" value="MBB6005397.1"/>
    <property type="molecule type" value="Genomic_DNA"/>
</dbReference>
<evidence type="ECO:0000259" key="12">
    <source>
        <dbReference type="Pfam" id="PF13288"/>
    </source>
</evidence>
<dbReference type="GO" id="GO:0030145">
    <property type="term" value="F:manganese ion binding"/>
    <property type="evidence" value="ECO:0007669"/>
    <property type="project" value="TreeGrafter"/>
</dbReference>
<dbReference type="InterPro" id="IPR013512">
    <property type="entry name" value="DXP_reductoisomerase_N"/>
</dbReference>
<comment type="pathway">
    <text evidence="1 9">Isoprenoid biosynthesis; isopentenyl diphosphate biosynthesis via DXP pathway; isopentenyl diphosphate from 1-deoxy-D-xylulose 5-phosphate: step 1/6.</text>
</comment>
<comment type="similarity">
    <text evidence="2 9">Belongs to the DXR family.</text>
</comment>
<dbReference type="GO" id="GO:0016853">
    <property type="term" value="F:isomerase activity"/>
    <property type="evidence" value="ECO:0007669"/>
    <property type="project" value="UniProtKB-KW"/>
</dbReference>
<keyword evidence="13" id="KW-0413">Isomerase</keyword>
<feature type="binding site" evidence="9">
    <location>
        <position position="14"/>
    </location>
    <ligand>
        <name>NADPH</name>
        <dbReference type="ChEBI" id="CHEBI:57783"/>
    </ligand>
</feature>
<protein>
    <recommendedName>
        <fullName evidence="9">1-deoxy-D-xylulose 5-phosphate reductoisomerase</fullName>
        <shortName evidence="9">DXP reductoisomerase</shortName>
        <ecNumber evidence="9">1.1.1.267</ecNumber>
    </recommendedName>
    <alternativeName>
        <fullName evidence="9">1-deoxyxylulose-5-phosphate reductoisomerase</fullName>
    </alternativeName>
    <alternativeName>
        <fullName evidence="9">2-C-methyl-D-erythritol 4-phosphate synthase</fullName>
    </alternativeName>
</protein>
<accession>A0A841EMQ6</accession>
<dbReference type="PANTHER" id="PTHR30525:SF0">
    <property type="entry name" value="1-DEOXY-D-XYLULOSE 5-PHOSPHATE REDUCTOISOMERASE, CHLOROPLASTIC"/>
    <property type="match status" value="1"/>
</dbReference>
<dbReference type="InterPro" id="IPR036169">
    <property type="entry name" value="DXPR_C_sf"/>
</dbReference>
<feature type="binding site" evidence="9">
    <location>
        <position position="124"/>
    </location>
    <ligand>
        <name>NADPH</name>
        <dbReference type="ChEBI" id="CHEBI:57783"/>
    </ligand>
</feature>
<dbReference type="Pfam" id="PF08436">
    <property type="entry name" value="DXP_redisom_C"/>
    <property type="match status" value="1"/>
</dbReference>
<feature type="domain" description="DXP reductoisomerase C-terminal" evidence="12">
    <location>
        <begin position="261"/>
        <end position="377"/>
    </location>
</feature>
<feature type="binding site" evidence="9">
    <location>
        <position position="152"/>
    </location>
    <ligand>
        <name>1-deoxy-D-xylulose 5-phosphate</name>
        <dbReference type="ChEBI" id="CHEBI:57792"/>
    </ligand>
</feature>
<proteinExistence type="inferred from homology"/>
<feature type="binding site" evidence="9">
    <location>
        <position position="13"/>
    </location>
    <ligand>
        <name>NADPH</name>
        <dbReference type="ChEBI" id="CHEBI:57783"/>
    </ligand>
</feature>
<dbReference type="Proteomes" id="UP000524404">
    <property type="component" value="Unassembled WGS sequence"/>
</dbReference>
<dbReference type="SUPFAM" id="SSF51735">
    <property type="entry name" value="NAD(P)-binding Rossmann-fold domains"/>
    <property type="match status" value="1"/>
</dbReference>